<dbReference type="GO" id="GO:0005506">
    <property type="term" value="F:iron ion binding"/>
    <property type="evidence" value="ECO:0007669"/>
    <property type="project" value="InterPro"/>
</dbReference>
<evidence type="ECO:0000256" key="7">
    <source>
        <dbReference type="ARBA" id="ARBA00023004"/>
    </source>
</evidence>
<keyword evidence="3" id="KW-0479">Metal-binding</keyword>
<organism evidence="10 11">
    <name type="scientific">Sclerotinia trifoliorum</name>
    <dbReference type="NCBI Taxonomy" id="28548"/>
    <lineage>
        <taxon>Eukaryota</taxon>
        <taxon>Fungi</taxon>
        <taxon>Dikarya</taxon>
        <taxon>Ascomycota</taxon>
        <taxon>Pezizomycotina</taxon>
        <taxon>Leotiomycetes</taxon>
        <taxon>Helotiales</taxon>
        <taxon>Sclerotiniaceae</taxon>
        <taxon>Sclerotinia</taxon>
    </lineage>
</organism>
<dbReference type="GO" id="GO:0031418">
    <property type="term" value="F:L-ascorbic acid binding"/>
    <property type="evidence" value="ECO:0007669"/>
    <property type="project" value="UniProtKB-KW"/>
</dbReference>
<dbReference type="InterPro" id="IPR006620">
    <property type="entry name" value="Pro_4_hyd_alph"/>
</dbReference>
<evidence type="ECO:0000256" key="5">
    <source>
        <dbReference type="ARBA" id="ARBA00022964"/>
    </source>
</evidence>
<keyword evidence="5" id="KW-0223">Dioxygenase</keyword>
<accession>A0A8H2VZD7</accession>
<gene>
    <name evidence="10" type="ORF">SCLTRI_LOCUS7571</name>
</gene>
<reference evidence="10" key="1">
    <citation type="submission" date="2020-10" db="EMBL/GenBank/DDBJ databases">
        <authorList>
            <person name="Kusch S."/>
        </authorList>
    </citation>
    <scope>NUCLEOTIDE SEQUENCE</scope>
    <source>
        <strain evidence="10">SwB9</strain>
    </source>
</reference>
<comment type="caution">
    <text evidence="10">The sequence shown here is derived from an EMBL/GenBank/DDBJ whole genome shotgun (WGS) entry which is preliminary data.</text>
</comment>
<dbReference type="GO" id="GO:0005737">
    <property type="term" value="C:cytoplasm"/>
    <property type="evidence" value="ECO:0007669"/>
    <property type="project" value="TreeGrafter"/>
</dbReference>
<keyword evidence="4" id="KW-0847">Vitamin C</keyword>
<dbReference type="InterPro" id="IPR039558">
    <property type="entry name" value="TPA1/OFD1_N"/>
</dbReference>
<comment type="cofactor">
    <cofactor evidence="1">
        <name>L-ascorbate</name>
        <dbReference type="ChEBI" id="CHEBI:38290"/>
    </cofactor>
</comment>
<dbReference type="InterPro" id="IPR005123">
    <property type="entry name" value="Oxoglu/Fe-dep_dioxygenase_dom"/>
</dbReference>
<protein>
    <submittedName>
        <fullName evidence="10">65b6fd91-16c8-49d5-8d9c-0d80abfcb06c</fullName>
    </submittedName>
</protein>
<dbReference type="SMART" id="SM00702">
    <property type="entry name" value="P4Hc"/>
    <property type="match status" value="1"/>
</dbReference>
<dbReference type="Proteomes" id="UP000624404">
    <property type="component" value="Unassembled WGS sequence"/>
</dbReference>
<dbReference type="Gene3D" id="2.60.120.620">
    <property type="entry name" value="q2cbj1_9rhob like domain"/>
    <property type="match status" value="2"/>
</dbReference>
<dbReference type="Pfam" id="PF10637">
    <property type="entry name" value="Ofd1_CTDD"/>
    <property type="match status" value="1"/>
</dbReference>
<evidence type="ECO:0000256" key="2">
    <source>
        <dbReference type="ARBA" id="ARBA00007443"/>
    </source>
</evidence>
<sequence>MVFQPGLLDPENVMSIQETSQDNWPFPHIIIQDAIKDSFLRQVRDEINGNLPFKFDENNVYRIQRSTNLANISNPEEFQLGLLPGLIQLRDALYSFKFRKWVSRITAVGPLSGTKSSMAVNLYTPGGHLLVHDDCNPNSKNRRVSYILYLTDPDNPWQLEWGGGLRLYASEPKRNANGHDVKLTLPQWSKNIQPCFNQLIFFAIQPGGTYHEVEEVRYSGDMVVDQDRRRMAVSGWFHTAQEGDEGFDEAIQQAEMQRVEHLHQLKATVHEFHEPQTIFTSFDHVEMDGPGANGILSRQDIDYLSYYLAPQLLTRARIDQMSEYFSRTSMLQLSPFLCEHFAIKLKDYITTFNHRYGKTNEQSNTPSEWKTARPPEAHRYLYLDNSAGPLFQATPISQLITCLLRSHAFKKWLALATGFALSNINKQHVIARRFRRGLDYILADAHDKRRPQLDYTLSITPVNCNHASRYGAGETSGEEIYMSTEHDAIQLMFAGRNFTRTLKDGTGYKNPISWNSFSAILRCDGMQSFVKYVSHEASGDRWDIKGKVQLKGHMLDGVTSHQ</sequence>
<dbReference type="GO" id="GO:0006449">
    <property type="term" value="P:regulation of translational termination"/>
    <property type="evidence" value="ECO:0007669"/>
    <property type="project" value="TreeGrafter"/>
</dbReference>
<evidence type="ECO:0000256" key="1">
    <source>
        <dbReference type="ARBA" id="ARBA00001961"/>
    </source>
</evidence>
<comment type="catalytic activity">
    <reaction evidence="8">
        <text>[ribosomal protein uS12]-L-proline + 2-oxoglutarate + O2 = [ribosomal protein uS12]-(3S)-3-hydroxy-L-proline + succinate + CO2</text>
        <dbReference type="Rhea" id="RHEA:54156"/>
        <dbReference type="Rhea" id="RHEA-COMP:13816"/>
        <dbReference type="Rhea" id="RHEA-COMP:13818"/>
        <dbReference type="ChEBI" id="CHEBI:15379"/>
        <dbReference type="ChEBI" id="CHEBI:16526"/>
        <dbReference type="ChEBI" id="CHEBI:16810"/>
        <dbReference type="ChEBI" id="CHEBI:30031"/>
        <dbReference type="ChEBI" id="CHEBI:50342"/>
        <dbReference type="ChEBI" id="CHEBI:85428"/>
    </reaction>
</comment>
<evidence type="ECO:0000256" key="6">
    <source>
        <dbReference type="ARBA" id="ARBA00023002"/>
    </source>
</evidence>
<evidence type="ECO:0000313" key="10">
    <source>
        <dbReference type="EMBL" id="CAD6447779.1"/>
    </source>
</evidence>
<dbReference type="PANTHER" id="PTHR12117">
    <property type="entry name" value="HISTONE ACETYLTRANSFERASE COMPLEX"/>
    <property type="match status" value="1"/>
</dbReference>
<keyword evidence="7" id="KW-0408">Iron</keyword>
<dbReference type="PROSITE" id="PS51471">
    <property type="entry name" value="FE2OG_OXY"/>
    <property type="match status" value="1"/>
</dbReference>
<evidence type="ECO:0000313" key="11">
    <source>
        <dbReference type="Proteomes" id="UP000624404"/>
    </source>
</evidence>
<feature type="domain" description="Fe2OG dioxygenase" evidence="9">
    <location>
        <begin position="114"/>
        <end position="239"/>
    </location>
</feature>
<keyword evidence="6" id="KW-0560">Oxidoreductase</keyword>
<evidence type="ECO:0000256" key="3">
    <source>
        <dbReference type="ARBA" id="ARBA00022723"/>
    </source>
</evidence>
<dbReference type="GO" id="GO:0031543">
    <property type="term" value="F:peptidyl-proline dioxygenase activity"/>
    <property type="evidence" value="ECO:0007669"/>
    <property type="project" value="TreeGrafter"/>
</dbReference>
<name>A0A8H2VZD7_9HELO</name>
<dbReference type="PANTHER" id="PTHR12117:SF0">
    <property type="entry name" value="PROLYL 3-HYDROXYLASE OGFOD1"/>
    <property type="match status" value="1"/>
</dbReference>
<dbReference type="InterPro" id="IPR019601">
    <property type="entry name" value="Oxoglutarate/Fe-dep_Oase_C"/>
</dbReference>
<dbReference type="AlphaFoldDB" id="A0A8H2VZD7"/>
<dbReference type="OrthoDB" id="430522at2759"/>
<evidence type="ECO:0000256" key="4">
    <source>
        <dbReference type="ARBA" id="ARBA00022896"/>
    </source>
</evidence>
<keyword evidence="11" id="KW-1185">Reference proteome</keyword>
<evidence type="ECO:0000256" key="8">
    <source>
        <dbReference type="ARBA" id="ARBA00047444"/>
    </source>
</evidence>
<comment type="similarity">
    <text evidence="2">Belongs to the TPA1 family.</text>
</comment>
<dbReference type="InterPro" id="IPR051842">
    <property type="entry name" value="uS12_prolyl_hydroxylase"/>
</dbReference>
<proteinExistence type="inferred from homology"/>
<dbReference type="Pfam" id="PF13661">
    <property type="entry name" value="2OG-FeII_Oxy_4"/>
    <property type="match status" value="1"/>
</dbReference>
<dbReference type="EMBL" id="CAJHIA010000030">
    <property type="protein sequence ID" value="CAD6447779.1"/>
    <property type="molecule type" value="Genomic_DNA"/>
</dbReference>
<evidence type="ECO:0000259" key="9">
    <source>
        <dbReference type="PROSITE" id="PS51471"/>
    </source>
</evidence>